<dbReference type="PROSITE" id="PS50850">
    <property type="entry name" value="MFS"/>
    <property type="match status" value="1"/>
</dbReference>
<evidence type="ECO:0000259" key="6">
    <source>
        <dbReference type="PROSITE" id="PS50850"/>
    </source>
</evidence>
<sequence>MTRDLRTARTGAVLTFVLAGLLCGSMTVRIPALSDKLGLSEASVGATLLVWGLGALVTMQSMRVVMARVGSRSVLRVAAPLTAVTLALLALAPSFPLALAASALFGMAFGAVDVAMNAQGSVVERAYGRPLMNGMHAGWCAGAISAGLLGAAAIAAGLPITVHLTLVALLALPATAFAGRTCLPDPVVSPGHDGAAPAARRRMPPVVYLLGVIAFCAFMVEGTVADWNGLYLRDVLGATEAAAALGYPIFEAGMLAGRLTGDRVRARFGARGMMVASGLATAATFGVVLTAPTALVALSAMLFVGVAVATVSPMAMSLAGGATADPGPAIAQTGAMGYAGLLLGPVLIGFLADVATLRAGLGIAVVLGVLIAALAWFLPRFRATALPVPARTAPRELSMAA</sequence>
<evidence type="ECO:0000256" key="5">
    <source>
        <dbReference type="SAM" id="Phobius"/>
    </source>
</evidence>
<keyword evidence="2 5" id="KW-0812">Transmembrane</keyword>
<dbReference type="Proteomes" id="UP001499930">
    <property type="component" value="Unassembled WGS sequence"/>
</dbReference>
<dbReference type="PANTHER" id="PTHR23514">
    <property type="entry name" value="BYPASS OF STOP CODON PROTEIN 6"/>
    <property type="match status" value="1"/>
</dbReference>
<dbReference type="InterPro" id="IPR020846">
    <property type="entry name" value="MFS_dom"/>
</dbReference>
<feature type="transmembrane region" description="Helical" evidence="5">
    <location>
        <begin position="295"/>
        <end position="318"/>
    </location>
</feature>
<dbReference type="SUPFAM" id="SSF103473">
    <property type="entry name" value="MFS general substrate transporter"/>
    <property type="match status" value="1"/>
</dbReference>
<accession>A0ABN3XX07</accession>
<evidence type="ECO:0000256" key="3">
    <source>
        <dbReference type="ARBA" id="ARBA00022989"/>
    </source>
</evidence>
<keyword evidence="3 5" id="KW-1133">Transmembrane helix</keyword>
<evidence type="ECO:0000313" key="8">
    <source>
        <dbReference type="Proteomes" id="UP001499930"/>
    </source>
</evidence>
<comment type="subcellular location">
    <subcellularLocation>
        <location evidence="1">Cell membrane</location>
        <topology evidence="1">Multi-pass membrane protein</topology>
    </subcellularLocation>
</comment>
<feature type="transmembrane region" description="Helical" evidence="5">
    <location>
        <begin position="97"/>
        <end position="116"/>
    </location>
</feature>
<proteinExistence type="predicted"/>
<feature type="transmembrane region" description="Helical" evidence="5">
    <location>
        <begin position="42"/>
        <end position="62"/>
    </location>
</feature>
<dbReference type="InterPro" id="IPR036259">
    <property type="entry name" value="MFS_trans_sf"/>
</dbReference>
<evidence type="ECO:0000256" key="1">
    <source>
        <dbReference type="ARBA" id="ARBA00004651"/>
    </source>
</evidence>
<evidence type="ECO:0000313" key="7">
    <source>
        <dbReference type="EMBL" id="GAA3004870.1"/>
    </source>
</evidence>
<feature type="domain" description="Major facilitator superfamily (MFS) profile" evidence="6">
    <location>
        <begin position="8"/>
        <end position="382"/>
    </location>
</feature>
<organism evidence="7 8">
    <name type="scientific">Streptosporangium longisporum</name>
    <dbReference type="NCBI Taxonomy" id="46187"/>
    <lineage>
        <taxon>Bacteria</taxon>
        <taxon>Bacillati</taxon>
        <taxon>Actinomycetota</taxon>
        <taxon>Actinomycetes</taxon>
        <taxon>Streptosporangiales</taxon>
        <taxon>Streptosporangiaceae</taxon>
        <taxon>Streptosporangium</taxon>
    </lineage>
</organism>
<feature type="transmembrane region" description="Helical" evidence="5">
    <location>
        <begin position="12"/>
        <end position="30"/>
    </location>
</feature>
<evidence type="ECO:0000256" key="4">
    <source>
        <dbReference type="ARBA" id="ARBA00023136"/>
    </source>
</evidence>
<comment type="caution">
    <text evidence="7">The sequence shown here is derived from an EMBL/GenBank/DDBJ whole genome shotgun (WGS) entry which is preliminary data.</text>
</comment>
<dbReference type="Pfam" id="PF07690">
    <property type="entry name" value="MFS_1"/>
    <property type="match status" value="1"/>
</dbReference>
<protein>
    <submittedName>
        <fullName evidence="7">MFS transporter</fullName>
    </submittedName>
</protein>
<evidence type="ECO:0000256" key="2">
    <source>
        <dbReference type="ARBA" id="ARBA00022692"/>
    </source>
</evidence>
<dbReference type="CDD" id="cd17393">
    <property type="entry name" value="MFS_MosC_like"/>
    <property type="match status" value="1"/>
</dbReference>
<dbReference type="InterPro" id="IPR011701">
    <property type="entry name" value="MFS"/>
</dbReference>
<feature type="transmembrane region" description="Helical" evidence="5">
    <location>
        <begin position="236"/>
        <end position="256"/>
    </location>
</feature>
<keyword evidence="4 5" id="KW-0472">Membrane</keyword>
<reference evidence="7 8" key="1">
    <citation type="journal article" date="2019" name="Int. J. Syst. Evol. Microbiol.">
        <title>The Global Catalogue of Microorganisms (GCM) 10K type strain sequencing project: providing services to taxonomists for standard genome sequencing and annotation.</title>
        <authorList>
            <consortium name="The Broad Institute Genomics Platform"/>
            <consortium name="The Broad Institute Genome Sequencing Center for Infectious Disease"/>
            <person name="Wu L."/>
            <person name="Ma J."/>
        </authorList>
    </citation>
    <scope>NUCLEOTIDE SEQUENCE [LARGE SCALE GENOMIC DNA]</scope>
    <source>
        <strain evidence="7 8">JCM 3106</strain>
    </source>
</reference>
<feature type="transmembrane region" description="Helical" evidence="5">
    <location>
        <begin position="206"/>
        <end position="224"/>
    </location>
</feature>
<dbReference type="PANTHER" id="PTHR23514:SF13">
    <property type="entry name" value="INNER MEMBRANE PROTEIN YBJJ"/>
    <property type="match status" value="1"/>
</dbReference>
<dbReference type="EMBL" id="BAAAWD010000007">
    <property type="protein sequence ID" value="GAA3004870.1"/>
    <property type="molecule type" value="Genomic_DNA"/>
</dbReference>
<keyword evidence="8" id="KW-1185">Reference proteome</keyword>
<feature type="transmembrane region" description="Helical" evidence="5">
    <location>
        <begin position="330"/>
        <end position="351"/>
    </location>
</feature>
<dbReference type="Gene3D" id="1.20.1250.20">
    <property type="entry name" value="MFS general substrate transporter like domains"/>
    <property type="match status" value="2"/>
</dbReference>
<feature type="transmembrane region" description="Helical" evidence="5">
    <location>
        <begin position="357"/>
        <end position="378"/>
    </location>
</feature>
<dbReference type="InterPro" id="IPR051788">
    <property type="entry name" value="MFS_Transporter"/>
</dbReference>
<name>A0ABN3XX07_9ACTN</name>
<dbReference type="RefSeq" id="WP_344894002.1">
    <property type="nucleotide sequence ID" value="NZ_BAAAWD010000007.1"/>
</dbReference>
<gene>
    <name evidence="7" type="ORF">GCM10017559_28160</name>
</gene>